<dbReference type="Gene3D" id="2.40.170.20">
    <property type="entry name" value="TonB-dependent receptor, beta-barrel domain"/>
    <property type="match status" value="1"/>
</dbReference>
<dbReference type="SMART" id="SM00965">
    <property type="entry name" value="STN"/>
    <property type="match status" value="1"/>
</dbReference>
<evidence type="ECO:0000256" key="3">
    <source>
        <dbReference type="ARBA" id="ARBA00022452"/>
    </source>
</evidence>
<dbReference type="Gene3D" id="2.60.40.1120">
    <property type="entry name" value="Carboxypeptidase-like, regulatory domain"/>
    <property type="match status" value="1"/>
</dbReference>
<keyword evidence="6 7" id="KW-0998">Cell outer membrane</keyword>
<evidence type="ECO:0000256" key="6">
    <source>
        <dbReference type="ARBA" id="ARBA00023237"/>
    </source>
</evidence>
<dbReference type="InterPro" id="IPR037066">
    <property type="entry name" value="Plug_dom_sf"/>
</dbReference>
<feature type="domain" description="Secretin/TonB short N-terminal" evidence="8">
    <location>
        <begin position="147"/>
        <end position="198"/>
    </location>
</feature>
<evidence type="ECO:0000256" key="2">
    <source>
        <dbReference type="ARBA" id="ARBA00022448"/>
    </source>
</evidence>
<dbReference type="NCBIfam" id="TIGR04057">
    <property type="entry name" value="SusC_RagA_signa"/>
    <property type="match status" value="1"/>
</dbReference>
<dbReference type="InterPro" id="IPR023996">
    <property type="entry name" value="TonB-dep_OMP_SusC/RagA"/>
</dbReference>
<reference evidence="9 10" key="1">
    <citation type="submission" date="2019-04" db="EMBL/GenBank/DDBJ databases">
        <title>Niastella caeni sp. nov., isolated from activated sludge.</title>
        <authorList>
            <person name="Sheng M."/>
        </authorList>
    </citation>
    <scope>NUCLEOTIDE SEQUENCE [LARGE SCALE GENOMIC DNA]</scope>
    <source>
        <strain evidence="9 10">HX-2-15</strain>
    </source>
</reference>
<dbReference type="InterPro" id="IPR012910">
    <property type="entry name" value="Plug_dom"/>
</dbReference>
<keyword evidence="5 7" id="KW-0472">Membrane</keyword>
<name>A0A4V4H009_9BACT</name>
<evidence type="ECO:0000256" key="5">
    <source>
        <dbReference type="ARBA" id="ARBA00023136"/>
    </source>
</evidence>
<evidence type="ECO:0000259" key="8">
    <source>
        <dbReference type="SMART" id="SM00965"/>
    </source>
</evidence>
<gene>
    <name evidence="9" type="ORF">FAM09_22320</name>
</gene>
<evidence type="ECO:0000256" key="7">
    <source>
        <dbReference type="PROSITE-ProRule" id="PRU01360"/>
    </source>
</evidence>
<dbReference type="SUPFAM" id="SSF49464">
    <property type="entry name" value="Carboxypeptidase regulatory domain-like"/>
    <property type="match status" value="1"/>
</dbReference>
<proteinExistence type="inferred from homology"/>
<dbReference type="InterPro" id="IPR008969">
    <property type="entry name" value="CarboxyPept-like_regulatory"/>
</dbReference>
<keyword evidence="10" id="KW-1185">Reference proteome</keyword>
<evidence type="ECO:0000256" key="4">
    <source>
        <dbReference type="ARBA" id="ARBA00022692"/>
    </source>
</evidence>
<comment type="similarity">
    <text evidence="7">Belongs to the TonB-dependent receptor family.</text>
</comment>
<evidence type="ECO:0000313" key="9">
    <source>
        <dbReference type="EMBL" id="THU34736.1"/>
    </source>
</evidence>
<dbReference type="Gene3D" id="2.170.130.10">
    <property type="entry name" value="TonB-dependent receptor, plug domain"/>
    <property type="match status" value="1"/>
</dbReference>
<dbReference type="InterPro" id="IPR023997">
    <property type="entry name" value="TonB-dep_OMP_SusC/RagA_CS"/>
</dbReference>
<accession>A0A4V4H009</accession>
<dbReference type="GO" id="GO:0009279">
    <property type="term" value="C:cell outer membrane"/>
    <property type="evidence" value="ECO:0007669"/>
    <property type="project" value="UniProtKB-SubCell"/>
</dbReference>
<keyword evidence="3 7" id="KW-1134">Transmembrane beta strand</keyword>
<dbReference type="AlphaFoldDB" id="A0A4V4H009"/>
<dbReference type="Pfam" id="PF13715">
    <property type="entry name" value="CarbopepD_reg_2"/>
    <property type="match status" value="1"/>
</dbReference>
<evidence type="ECO:0000256" key="1">
    <source>
        <dbReference type="ARBA" id="ARBA00004571"/>
    </source>
</evidence>
<keyword evidence="4 7" id="KW-0812">Transmembrane</keyword>
<dbReference type="InterPro" id="IPR039426">
    <property type="entry name" value="TonB-dep_rcpt-like"/>
</dbReference>
<evidence type="ECO:0000313" key="10">
    <source>
        <dbReference type="Proteomes" id="UP000306918"/>
    </source>
</evidence>
<dbReference type="OrthoDB" id="9768177at2"/>
<dbReference type="PROSITE" id="PS52016">
    <property type="entry name" value="TONB_DEPENDENT_REC_3"/>
    <property type="match status" value="1"/>
</dbReference>
<comment type="subcellular location">
    <subcellularLocation>
        <location evidence="1 7">Cell outer membrane</location>
        <topology evidence="1 7">Multi-pass membrane protein</topology>
    </subcellularLocation>
</comment>
<dbReference type="InterPro" id="IPR036942">
    <property type="entry name" value="Beta-barrel_TonB_sf"/>
</dbReference>
<dbReference type="EMBL" id="STFF01000007">
    <property type="protein sequence ID" value="THU34736.1"/>
    <property type="molecule type" value="Genomic_DNA"/>
</dbReference>
<protein>
    <submittedName>
        <fullName evidence="9">SusC/RagA family TonB-linked outer membrane protein</fullName>
    </submittedName>
</protein>
<dbReference type="Pfam" id="PF07715">
    <property type="entry name" value="Plug"/>
    <property type="match status" value="1"/>
</dbReference>
<dbReference type="NCBIfam" id="TIGR04056">
    <property type="entry name" value="OMP_RagA_SusC"/>
    <property type="match status" value="1"/>
</dbReference>
<comment type="caution">
    <text evidence="9">The sequence shown here is derived from an EMBL/GenBank/DDBJ whole genome shotgun (WGS) entry which is preliminary data.</text>
</comment>
<keyword evidence="2 7" id="KW-0813">Transport</keyword>
<dbReference type="RefSeq" id="WP_136579380.1">
    <property type="nucleotide sequence ID" value="NZ_STFF01000007.1"/>
</dbReference>
<organism evidence="9 10">
    <name type="scientific">Niastella caeni</name>
    <dbReference type="NCBI Taxonomy" id="2569763"/>
    <lineage>
        <taxon>Bacteria</taxon>
        <taxon>Pseudomonadati</taxon>
        <taxon>Bacteroidota</taxon>
        <taxon>Chitinophagia</taxon>
        <taxon>Chitinophagales</taxon>
        <taxon>Chitinophagaceae</taxon>
        <taxon>Niastella</taxon>
    </lineage>
</organism>
<dbReference type="Proteomes" id="UP000306918">
    <property type="component" value="Unassembled WGS sequence"/>
</dbReference>
<dbReference type="InterPro" id="IPR011662">
    <property type="entry name" value="Secretin/TonB_short_N"/>
</dbReference>
<sequence length="1198" mass="132135">MNPSAAVDLIAFFPIPPFEWGGLGEGQKKAASVGTTAGCKKVDEIKTCWNPYLITFQTEGMQFLCNYLSMSSSLTGARKRGPGKPKRCFNPGIVSRQILLTMKLTAILLTVVFLQVKADGLSQTVTFSGKDVPLKQVFTAIEKQTGYIFFYNLDIWKDAKPVTIKIKNIIIEEALKLVLRNQPFTYIIENRTIIIRKKETKVEEPGVDNALSPPDPIEVRGVITDENGAPAQGVNVMVKGTSKGTTTNLKGEFVLTNVDENAVLLITSVGYDRQEIAIKNKTHITTQLKVAVGNLDEMQVIAYGTTTKRFATGNIATVKAKDIEMQPVNNPLLALQGRVPGLFITQANGLPGTGVTVQIQGRNSIGSGNNPLYIIDGVPYASQMLPTVYAPQFGGFGAGSPFNFINPADIESIDILKDADATAIYGSRAANGAILITTKKGKAGKTKVDINLQSGGGKVTRKLDLLNTPQYLEMRNEALKNDGIASPSASDYDINGVWDTNKNTDWQNTLIGGTAHYTDIQSSVSGGNSNMQFIVGAGYHKETTVFPGNLADQKGSLHFSINNISTNQKFRIQLSGNYLVDKNQLSSTDLTSYATTLPPNAPPLYNEDGSLNWMLNSNGSSTWRNPLSSLSQTYEGKTNNLISNAIISYRVLPELDIRSSFGYTNLQTNEFLGFPLIAERPEDRPFSSRFATYTNAKISSWIIEPQANYKRTIGKAKLDVLVGTTIHQNNNKGDVLGGNGYNSDAVLKDIRSASSVTVNSSVASVYKYNALFGRIIFNFKDKYILNLTARRDGSSRFGSRNQFHNFGSVGVAWIFTQEEFIQKNLSFFSFGKLRGSFGTTGNDQIGDYQFMDLFSPYTDNVGVPYQNTSSLTVNGLPNPYLEWEETRKLQFGIDLGCLKDRILLTANYVRNRSSNQLLAYNLPTITGFGSIIENFPATVQNSAWEFLLNVTTIKGSNITWSSSLNLTLPKNKLKSFPNLATSNYASSLIIGQPINVQKAFHLLGVDPATGVYQFANKDGSATSSPDYSTDRTVIINTLPKFYGGFQNSFRYKGFQLDILFQFVKQIGPNYNFGFILPTGFSGYNQPVSVLNRWQKPGDNRPIQRYSSGFNYFSQHFNAKLNSDESYSDASYIRLKNASLSWQLPEAWRRNIHLQDCRLYIQGQNLLTITHFKGMDPENQSTTSLPPLRVLTIGFQVVL</sequence>
<dbReference type="SUPFAM" id="SSF56935">
    <property type="entry name" value="Porins"/>
    <property type="match status" value="1"/>
</dbReference>